<protein>
    <submittedName>
        <fullName evidence="1">Uncharacterized protein</fullName>
    </submittedName>
</protein>
<evidence type="ECO:0000313" key="1">
    <source>
        <dbReference type="EMBL" id="ADY38012.1"/>
    </source>
</evidence>
<dbReference type="AlphaFoldDB" id="F0R7G8"/>
<dbReference type="STRING" id="667015.Bacsa_3488"/>
<dbReference type="EMBL" id="CP002530">
    <property type="protein sequence ID" value="ADY38012.1"/>
    <property type="molecule type" value="Genomic_DNA"/>
</dbReference>
<proteinExistence type="predicted"/>
<reference evidence="1 2" key="1">
    <citation type="journal article" date="2011" name="Stand. Genomic Sci.">
        <title>Complete genome sequence of Bacteroides salanitronis type strain (BL78).</title>
        <authorList>
            <person name="Gronow S."/>
            <person name="Held B."/>
            <person name="Lucas S."/>
            <person name="Lapidus A."/>
            <person name="Del Rio T.G."/>
            <person name="Nolan M."/>
            <person name="Tice H."/>
            <person name="Deshpande S."/>
            <person name="Cheng J.F."/>
            <person name="Pitluck S."/>
            <person name="Liolios K."/>
            <person name="Pagani I."/>
            <person name="Ivanova N."/>
            <person name="Mavromatis K."/>
            <person name="Pati A."/>
            <person name="Tapia R."/>
            <person name="Han C."/>
            <person name="Goodwin L."/>
            <person name="Chen A."/>
            <person name="Palaniappan K."/>
            <person name="Land M."/>
            <person name="Hauser L."/>
            <person name="Chang Y.J."/>
            <person name="Jeffries C.D."/>
            <person name="Brambilla E.M."/>
            <person name="Rohde M."/>
            <person name="Goker M."/>
            <person name="Detter J.C."/>
            <person name="Woyke T."/>
            <person name="Bristow J."/>
            <person name="Markowitz V."/>
            <person name="Hugenholtz P."/>
            <person name="Kyrpides N.C."/>
            <person name="Klenk H.P."/>
            <person name="Eisen J.A."/>
        </authorList>
    </citation>
    <scope>NUCLEOTIDE SEQUENCE [LARGE SCALE GENOMIC DNA]</scope>
    <source>
        <strain evidence="1 2">DSM 18170</strain>
    </source>
</reference>
<name>F0R7G8_PHOSB</name>
<dbReference type="eggNOG" id="ENOG5033WGC">
    <property type="taxonomic scope" value="Bacteria"/>
</dbReference>
<dbReference type="KEGG" id="bsa:Bacsa_3488"/>
<sequence length="114" mass="13310">MKTVKKRLDEAVAAIGVTDPLADLEIDVRSFDIPRLVTVYPDRARLRWWTKAWFNNKEDGEASVEINRQTAVGFIRDEIAKDAMLEKYYPKQMEACRHAIEQTREQLMKQLNIT</sequence>
<dbReference type="HOGENOM" id="CLU_185017_0_0_10"/>
<gene>
    <name evidence="1" type="ordered locus">Bacsa_3488</name>
</gene>
<accession>F0R7G8</accession>
<dbReference type="Proteomes" id="UP000007486">
    <property type="component" value="Chromosome"/>
</dbReference>
<organism evidence="1 2">
    <name type="scientific">Phocaeicola salanitronis (strain DSM 18170 / JCM 13657 / CCUG 60908 / BL78)</name>
    <name type="common">Bacteroides salanitronis</name>
    <dbReference type="NCBI Taxonomy" id="667015"/>
    <lineage>
        <taxon>Bacteria</taxon>
        <taxon>Pseudomonadati</taxon>
        <taxon>Bacteroidota</taxon>
        <taxon>Bacteroidia</taxon>
        <taxon>Bacteroidales</taxon>
        <taxon>Bacteroidaceae</taxon>
        <taxon>Phocaeicola</taxon>
    </lineage>
</organism>
<evidence type="ECO:0000313" key="2">
    <source>
        <dbReference type="Proteomes" id="UP000007486"/>
    </source>
</evidence>
<keyword evidence="2" id="KW-1185">Reference proteome</keyword>